<feature type="transmembrane region" description="Helical" evidence="1">
    <location>
        <begin position="82"/>
        <end position="103"/>
    </location>
</feature>
<keyword evidence="1" id="KW-0472">Membrane</keyword>
<keyword evidence="4" id="KW-1185">Reference proteome</keyword>
<organism evidence="3 4">
    <name type="scientific">Mycena metata</name>
    <dbReference type="NCBI Taxonomy" id="1033252"/>
    <lineage>
        <taxon>Eukaryota</taxon>
        <taxon>Fungi</taxon>
        <taxon>Dikarya</taxon>
        <taxon>Basidiomycota</taxon>
        <taxon>Agaricomycotina</taxon>
        <taxon>Agaricomycetes</taxon>
        <taxon>Agaricomycetidae</taxon>
        <taxon>Agaricales</taxon>
        <taxon>Marasmiineae</taxon>
        <taxon>Mycenaceae</taxon>
        <taxon>Mycena</taxon>
    </lineage>
</organism>
<evidence type="ECO:0000313" key="3">
    <source>
        <dbReference type="EMBL" id="KAJ7719265.1"/>
    </source>
</evidence>
<feature type="domain" description="DUF6535" evidence="2">
    <location>
        <begin position="60"/>
        <end position="114"/>
    </location>
</feature>
<evidence type="ECO:0000256" key="1">
    <source>
        <dbReference type="SAM" id="Phobius"/>
    </source>
</evidence>
<name>A0AAD7HF46_9AGAR</name>
<keyword evidence="1" id="KW-0812">Transmembrane</keyword>
<dbReference type="Proteomes" id="UP001215598">
    <property type="component" value="Unassembled WGS sequence"/>
</dbReference>
<keyword evidence="1" id="KW-1133">Transmembrane helix</keyword>
<proteinExistence type="predicted"/>
<feature type="transmembrane region" description="Helical" evidence="1">
    <location>
        <begin position="181"/>
        <end position="202"/>
    </location>
</feature>
<feature type="transmembrane region" description="Helical" evidence="1">
    <location>
        <begin position="208"/>
        <end position="233"/>
    </location>
</feature>
<reference evidence="3" key="1">
    <citation type="submission" date="2023-03" db="EMBL/GenBank/DDBJ databases">
        <title>Massive genome expansion in bonnet fungi (Mycena s.s.) driven by repeated elements and novel gene families across ecological guilds.</title>
        <authorList>
            <consortium name="Lawrence Berkeley National Laboratory"/>
            <person name="Harder C.B."/>
            <person name="Miyauchi S."/>
            <person name="Viragh M."/>
            <person name="Kuo A."/>
            <person name="Thoen E."/>
            <person name="Andreopoulos B."/>
            <person name="Lu D."/>
            <person name="Skrede I."/>
            <person name="Drula E."/>
            <person name="Henrissat B."/>
            <person name="Morin E."/>
            <person name="Kohler A."/>
            <person name="Barry K."/>
            <person name="LaButti K."/>
            <person name="Morin E."/>
            <person name="Salamov A."/>
            <person name="Lipzen A."/>
            <person name="Mereny Z."/>
            <person name="Hegedus B."/>
            <person name="Baldrian P."/>
            <person name="Stursova M."/>
            <person name="Weitz H."/>
            <person name="Taylor A."/>
            <person name="Grigoriev I.V."/>
            <person name="Nagy L.G."/>
            <person name="Martin F."/>
            <person name="Kauserud H."/>
        </authorList>
    </citation>
    <scope>NUCLEOTIDE SEQUENCE</scope>
    <source>
        <strain evidence="3">CBHHK182m</strain>
    </source>
</reference>
<feature type="non-terminal residue" evidence="3">
    <location>
        <position position="1"/>
    </location>
</feature>
<comment type="caution">
    <text evidence="3">The sequence shown here is derived from an EMBL/GenBank/DDBJ whole genome shotgun (WGS) entry which is preliminary data.</text>
</comment>
<sequence length="241" mass="27248">MPLSDERNPQTSSEERLINTVEKCFSNLMRKQEEQSDKFNKALESLKPKMPNTDTKTAFWNSYKTLADEHDRDLQQRYSTDLDTALIFAGLFSAVDSAFIIQIQPGIQVRSPDLVVLVAQNLLYFSLSSTLLAALLAVLGKQWLTHYLAASERGTIEARGLERQRKLDGLHRWKFDTVMQIFPLLLQIGLFLFSTGLSIYLWRIHISLAIVVLSFTAFGFISYTVLLISAVAAPDSPFQTP</sequence>
<feature type="transmembrane region" description="Helical" evidence="1">
    <location>
        <begin position="123"/>
        <end position="144"/>
    </location>
</feature>
<dbReference type="AlphaFoldDB" id="A0AAD7HF46"/>
<dbReference type="Pfam" id="PF20153">
    <property type="entry name" value="DUF6535"/>
    <property type="match status" value="2"/>
</dbReference>
<feature type="domain" description="DUF6535" evidence="2">
    <location>
        <begin position="117"/>
        <end position="202"/>
    </location>
</feature>
<dbReference type="InterPro" id="IPR045338">
    <property type="entry name" value="DUF6535"/>
</dbReference>
<protein>
    <recommendedName>
        <fullName evidence="2">DUF6535 domain-containing protein</fullName>
    </recommendedName>
</protein>
<dbReference type="EMBL" id="JARKIB010000254">
    <property type="protein sequence ID" value="KAJ7719265.1"/>
    <property type="molecule type" value="Genomic_DNA"/>
</dbReference>
<gene>
    <name evidence="3" type="ORF">B0H16DRAFT_1387241</name>
</gene>
<evidence type="ECO:0000259" key="2">
    <source>
        <dbReference type="Pfam" id="PF20153"/>
    </source>
</evidence>
<accession>A0AAD7HF46</accession>
<evidence type="ECO:0000313" key="4">
    <source>
        <dbReference type="Proteomes" id="UP001215598"/>
    </source>
</evidence>